<dbReference type="PANTHER" id="PTHR48012:SF22">
    <property type="entry name" value="SERINE_THREONINE-PROTEIN KINASE 24"/>
    <property type="match status" value="1"/>
</dbReference>
<keyword evidence="10" id="KW-0418">Kinase</keyword>
<dbReference type="Gene3D" id="3.30.200.20">
    <property type="entry name" value="Phosphorylase Kinase, domain 1"/>
    <property type="match status" value="1"/>
</dbReference>
<reference evidence="19" key="1">
    <citation type="submission" date="2021-05" db="EMBL/GenBank/DDBJ databases">
        <authorList>
            <person name="Tigano A."/>
        </authorList>
    </citation>
    <scope>NUCLEOTIDE SEQUENCE</scope>
</reference>
<comment type="catalytic activity">
    <reaction evidence="14">
        <text>L-seryl-[protein] + ATP = O-phospho-L-seryl-[protein] + ADP + H(+)</text>
        <dbReference type="Rhea" id="RHEA:17989"/>
        <dbReference type="Rhea" id="RHEA-COMP:9863"/>
        <dbReference type="Rhea" id="RHEA-COMP:11604"/>
        <dbReference type="ChEBI" id="CHEBI:15378"/>
        <dbReference type="ChEBI" id="CHEBI:29999"/>
        <dbReference type="ChEBI" id="CHEBI:30616"/>
        <dbReference type="ChEBI" id="CHEBI:83421"/>
        <dbReference type="ChEBI" id="CHEBI:456216"/>
        <dbReference type="EC" id="2.7.11.1"/>
    </reaction>
</comment>
<dbReference type="EC" id="2.7.11.1" evidence="4"/>
<comment type="subcellular location">
    <subcellularLocation>
        <location evidence="2">Cytoplasm</location>
    </subcellularLocation>
</comment>
<keyword evidence="8" id="KW-0479">Metal-binding</keyword>
<dbReference type="FunFam" id="3.30.200.20:FF:000252">
    <property type="entry name" value="Serine/threonine-protein kinase 26"/>
    <property type="match status" value="1"/>
</dbReference>
<evidence type="ECO:0000256" key="9">
    <source>
        <dbReference type="ARBA" id="ARBA00022741"/>
    </source>
</evidence>
<dbReference type="InterPro" id="IPR000719">
    <property type="entry name" value="Prot_kinase_dom"/>
</dbReference>
<dbReference type="InterPro" id="IPR017441">
    <property type="entry name" value="Protein_kinase_ATP_BS"/>
</dbReference>
<evidence type="ECO:0000313" key="20">
    <source>
        <dbReference type="Proteomes" id="UP000677803"/>
    </source>
</evidence>
<evidence type="ECO:0000256" key="8">
    <source>
        <dbReference type="ARBA" id="ARBA00022723"/>
    </source>
</evidence>
<keyword evidence="7" id="KW-0808">Transferase</keyword>
<evidence type="ECO:0000256" key="5">
    <source>
        <dbReference type="ARBA" id="ARBA00022490"/>
    </source>
</evidence>
<dbReference type="InterPro" id="IPR050629">
    <property type="entry name" value="STE20/SPS1-PAK"/>
</dbReference>
<evidence type="ECO:0000256" key="2">
    <source>
        <dbReference type="ARBA" id="ARBA00004496"/>
    </source>
</evidence>
<comment type="caution">
    <text evidence="19">The sequence shown here is derived from an EMBL/GenBank/DDBJ whole genome shotgun (WGS) entry which is preliminary data.</text>
</comment>
<evidence type="ECO:0000256" key="1">
    <source>
        <dbReference type="ARBA" id="ARBA00001946"/>
    </source>
</evidence>
<dbReference type="PROSITE" id="PS50011">
    <property type="entry name" value="PROTEIN_KINASE_DOM"/>
    <property type="match status" value="1"/>
</dbReference>
<dbReference type="Proteomes" id="UP000677803">
    <property type="component" value="Unassembled WGS sequence"/>
</dbReference>
<dbReference type="GO" id="GO:0004674">
    <property type="term" value="F:protein serine/threonine kinase activity"/>
    <property type="evidence" value="ECO:0007669"/>
    <property type="project" value="UniProtKB-KW"/>
</dbReference>
<dbReference type="EMBL" id="CAJRST010015557">
    <property type="protein sequence ID" value="CAG5933406.1"/>
    <property type="molecule type" value="Genomic_DNA"/>
</dbReference>
<dbReference type="GO" id="GO:0005524">
    <property type="term" value="F:ATP binding"/>
    <property type="evidence" value="ECO:0007669"/>
    <property type="project" value="UniProtKB-UniRule"/>
</dbReference>
<dbReference type="InterPro" id="IPR046409">
    <property type="entry name" value="PDC10_dimerisation_sf"/>
</dbReference>
<keyword evidence="5" id="KW-0963">Cytoplasm</keyword>
<dbReference type="AlphaFoldDB" id="A0A8S4BC50"/>
<dbReference type="PROSITE" id="PS00107">
    <property type="entry name" value="PROTEIN_KINASE_ATP"/>
    <property type="match status" value="1"/>
</dbReference>
<keyword evidence="9 15" id="KW-0547">Nucleotide-binding</keyword>
<dbReference type="SMART" id="SM00220">
    <property type="entry name" value="S_TKc"/>
    <property type="match status" value="1"/>
</dbReference>
<feature type="binding site" evidence="15">
    <location>
        <position position="53"/>
    </location>
    <ligand>
        <name>ATP</name>
        <dbReference type="ChEBI" id="CHEBI:30616"/>
    </ligand>
</feature>
<evidence type="ECO:0000256" key="14">
    <source>
        <dbReference type="ARBA" id="ARBA00048679"/>
    </source>
</evidence>
<name>A0A8S4BC50_9TELE</name>
<sequence>MAHSPVQGNLPGMQTTRVDPEELFTKLERIGKGSFGEVFKGIDNRSQKVVAIKIIDLEEAEDEIEDIQQEITVLSQCDSPFVTKYYGSYLKDTKLWIIMEYLGGGSALDLMEPGALDETQIATILREILKGLEYLHSEKKIHRDIKAANVLLSEQGEVKLADFGVAGQLTDTQIKRNTFVGTPFWMAPEVIKQSAYDSKADIWSLGITAIELAKGEPPHSELHPMKVLFLIPKNNPPTLEGNYSKPLKEFVEACLNKEPSFLSMLFSFFFFFCRPTAKELLKHKLIVRHAKKTSYLTELVDKYKRWKAEQSRTAESSSDESDSEQDGQASGGNDFGSDDWIFTIREKDPKKLQNGEGQSGVTDQTKDIPKRPYSQSLSTVISPALAELKARQEQVNGNPMVLDELREAILMAEEAYPGISDSLVAHMVHRLQSFSTSRTSSSSP</sequence>
<feature type="domain" description="Protein kinase" evidence="18">
    <location>
        <begin position="24"/>
        <end position="286"/>
    </location>
</feature>
<dbReference type="InterPro" id="IPR011009">
    <property type="entry name" value="Kinase-like_dom_sf"/>
</dbReference>
<feature type="region of interest" description="Disordered" evidence="17">
    <location>
        <begin position="351"/>
        <end position="375"/>
    </location>
</feature>
<feature type="region of interest" description="Disordered" evidence="17">
    <location>
        <begin position="311"/>
        <end position="338"/>
    </location>
</feature>
<feature type="coiled-coil region" evidence="16">
    <location>
        <begin position="50"/>
        <end position="77"/>
    </location>
</feature>
<dbReference type="FunFam" id="1.10.510.10:FF:000207">
    <property type="entry name" value="serine/threonine-protein kinase dst1 isoform X1"/>
    <property type="match status" value="1"/>
</dbReference>
<gene>
    <name evidence="19" type="ORF">MMEN_LOCUS13486</name>
</gene>
<accession>A0A8S4BC50</accession>
<dbReference type="GO" id="GO:0046872">
    <property type="term" value="F:metal ion binding"/>
    <property type="evidence" value="ECO:0007669"/>
    <property type="project" value="UniProtKB-KW"/>
</dbReference>
<evidence type="ECO:0000256" key="12">
    <source>
        <dbReference type="ARBA" id="ARBA00022842"/>
    </source>
</evidence>
<dbReference type="Gene3D" id="1.10.510.10">
    <property type="entry name" value="Transferase(Phosphotransferase) domain 1"/>
    <property type="match status" value="1"/>
</dbReference>
<evidence type="ECO:0000256" key="16">
    <source>
        <dbReference type="SAM" id="Coils"/>
    </source>
</evidence>
<dbReference type="GO" id="GO:0030336">
    <property type="term" value="P:negative regulation of cell migration"/>
    <property type="evidence" value="ECO:0007669"/>
    <property type="project" value="TreeGrafter"/>
</dbReference>
<evidence type="ECO:0000256" key="7">
    <source>
        <dbReference type="ARBA" id="ARBA00022679"/>
    </source>
</evidence>
<keyword evidence="12" id="KW-0460">Magnesium</keyword>
<evidence type="ECO:0000256" key="3">
    <source>
        <dbReference type="ARBA" id="ARBA00008874"/>
    </source>
</evidence>
<evidence type="ECO:0000259" key="18">
    <source>
        <dbReference type="PROSITE" id="PS50011"/>
    </source>
</evidence>
<evidence type="ECO:0000256" key="13">
    <source>
        <dbReference type="ARBA" id="ARBA00047899"/>
    </source>
</evidence>
<keyword evidence="11 15" id="KW-0067">ATP-binding</keyword>
<evidence type="ECO:0000256" key="15">
    <source>
        <dbReference type="PROSITE-ProRule" id="PRU10141"/>
    </source>
</evidence>
<evidence type="ECO:0000256" key="17">
    <source>
        <dbReference type="SAM" id="MobiDB-lite"/>
    </source>
</evidence>
<evidence type="ECO:0000256" key="10">
    <source>
        <dbReference type="ARBA" id="ARBA00022777"/>
    </source>
</evidence>
<comment type="similarity">
    <text evidence="3">Belongs to the protein kinase superfamily. STE Ser/Thr protein kinase family. STE20 subfamily.</text>
</comment>
<keyword evidence="16" id="KW-0175">Coiled coil</keyword>
<dbReference type="SUPFAM" id="SSF56112">
    <property type="entry name" value="Protein kinase-like (PK-like)"/>
    <property type="match status" value="1"/>
</dbReference>
<dbReference type="Gene3D" id="1.10.12.70">
    <property type="match status" value="1"/>
</dbReference>
<protein>
    <recommendedName>
        <fullName evidence="4">non-specific serine/threonine protein kinase</fullName>
        <ecNumber evidence="4">2.7.11.1</ecNumber>
    </recommendedName>
</protein>
<dbReference type="GO" id="GO:0005794">
    <property type="term" value="C:Golgi apparatus"/>
    <property type="evidence" value="ECO:0007669"/>
    <property type="project" value="TreeGrafter"/>
</dbReference>
<keyword evidence="6" id="KW-0723">Serine/threonine-protein kinase</keyword>
<evidence type="ECO:0000256" key="6">
    <source>
        <dbReference type="ARBA" id="ARBA00022527"/>
    </source>
</evidence>
<dbReference type="FunFam" id="1.10.12.70:FF:000002">
    <property type="entry name" value="Serine/threonine kinase 24"/>
    <property type="match status" value="1"/>
</dbReference>
<dbReference type="OrthoDB" id="8693905at2759"/>
<dbReference type="PANTHER" id="PTHR48012">
    <property type="entry name" value="STERILE20-LIKE KINASE, ISOFORM B-RELATED"/>
    <property type="match status" value="1"/>
</dbReference>
<dbReference type="Pfam" id="PF20929">
    <property type="entry name" value="PDCD10_N"/>
    <property type="match status" value="1"/>
</dbReference>
<evidence type="ECO:0000256" key="11">
    <source>
        <dbReference type="ARBA" id="ARBA00022840"/>
    </source>
</evidence>
<dbReference type="InterPro" id="IPR048288">
    <property type="entry name" value="PDCD10_N"/>
</dbReference>
<dbReference type="CDD" id="cd06609">
    <property type="entry name" value="STKc_MST3_like"/>
    <property type="match status" value="1"/>
</dbReference>
<keyword evidence="20" id="KW-1185">Reference proteome</keyword>
<organism evidence="19 20">
    <name type="scientific">Menidia menidia</name>
    <name type="common">Atlantic silverside</name>
    <dbReference type="NCBI Taxonomy" id="238744"/>
    <lineage>
        <taxon>Eukaryota</taxon>
        <taxon>Metazoa</taxon>
        <taxon>Chordata</taxon>
        <taxon>Craniata</taxon>
        <taxon>Vertebrata</taxon>
        <taxon>Euteleostomi</taxon>
        <taxon>Actinopterygii</taxon>
        <taxon>Neopterygii</taxon>
        <taxon>Teleostei</taxon>
        <taxon>Neoteleostei</taxon>
        <taxon>Acanthomorphata</taxon>
        <taxon>Ovalentaria</taxon>
        <taxon>Atherinomorphae</taxon>
        <taxon>Atheriniformes</taxon>
        <taxon>Atherinopsidae</taxon>
        <taxon>Menidiinae</taxon>
        <taxon>Menidia</taxon>
    </lineage>
</organism>
<comment type="cofactor">
    <cofactor evidence="1">
        <name>Mg(2+)</name>
        <dbReference type="ChEBI" id="CHEBI:18420"/>
    </cofactor>
</comment>
<proteinExistence type="inferred from homology"/>
<dbReference type="Pfam" id="PF00069">
    <property type="entry name" value="Pkinase"/>
    <property type="match status" value="1"/>
</dbReference>
<comment type="catalytic activity">
    <reaction evidence="13">
        <text>L-threonyl-[protein] + ATP = O-phospho-L-threonyl-[protein] + ADP + H(+)</text>
        <dbReference type="Rhea" id="RHEA:46608"/>
        <dbReference type="Rhea" id="RHEA-COMP:11060"/>
        <dbReference type="Rhea" id="RHEA-COMP:11605"/>
        <dbReference type="ChEBI" id="CHEBI:15378"/>
        <dbReference type="ChEBI" id="CHEBI:30013"/>
        <dbReference type="ChEBI" id="CHEBI:30616"/>
        <dbReference type="ChEBI" id="CHEBI:61977"/>
        <dbReference type="ChEBI" id="CHEBI:456216"/>
        <dbReference type="EC" id="2.7.11.1"/>
    </reaction>
</comment>
<evidence type="ECO:0000313" key="19">
    <source>
        <dbReference type="EMBL" id="CAG5933406.1"/>
    </source>
</evidence>
<evidence type="ECO:0000256" key="4">
    <source>
        <dbReference type="ARBA" id="ARBA00012513"/>
    </source>
</evidence>